<dbReference type="InterPro" id="IPR027417">
    <property type="entry name" value="P-loop_NTPase"/>
</dbReference>
<keyword evidence="5 8" id="KW-0040">ANK repeat</keyword>
<feature type="region of interest" description="Disordered" evidence="10">
    <location>
        <begin position="1816"/>
        <end position="1838"/>
    </location>
</feature>
<dbReference type="PRINTS" id="PR01415">
    <property type="entry name" value="ANKYRIN"/>
</dbReference>
<comment type="subcellular location">
    <subcellularLocation>
        <location evidence="6">Postsynapse</location>
    </subcellularLocation>
</comment>
<dbReference type="RefSeq" id="XP_032313033.1">
    <property type="nucleotide sequence ID" value="XM_032457142.1"/>
</dbReference>
<feature type="repeat" description="ANK" evidence="8">
    <location>
        <begin position="954"/>
        <end position="986"/>
    </location>
</feature>
<dbReference type="Pfam" id="PF00023">
    <property type="entry name" value="Ank"/>
    <property type="match status" value="2"/>
</dbReference>
<name>A0A8B8R4W4_CAMFR</name>
<feature type="domain" description="TANC1/2-like winged helix" evidence="12">
    <location>
        <begin position="731"/>
        <end position="883"/>
    </location>
</feature>
<feature type="compositionally biased region" description="Polar residues" evidence="10">
    <location>
        <begin position="1587"/>
        <end position="1605"/>
    </location>
</feature>
<evidence type="ECO:0000256" key="2">
    <source>
        <dbReference type="ARBA" id="ARBA00022737"/>
    </source>
</evidence>
<feature type="domain" description="TANC1/2-like AAA+ ATPase lid" evidence="11">
    <location>
        <begin position="635"/>
        <end position="729"/>
    </location>
</feature>
<evidence type="ECO:0000256" key="5">
    <source>
        <dbReference type="ARBA" id="ARBA00023043"/>
    </source>
</evidence>
<feature type="repeat" description="ANK" evidence="8">
    <location>
        <begin position="1169"/>
        <end position="1201"/>
    </location>
</feature>
<keyword evidence="3 9" id="KW-0802">TPR repeat</keyword>
<evidence type="ECO:0000256" key="1">
    <source>
        <dbReference type="ARBA" id="ARBA00022553"/>
    </source>
</evidence>
<evidence type="ECO:0000313" key="13">
    <source>
        <dbReference type="Proteomes" id="UP000694856"/>
    </source>
</evidence>
<organism evidence="13 14">
    <name type="scientific">Camelus ferus</name>
    <name type="common">Wild bactrian camel</name>
    <name type="synonym">Camelus bactrianus ferus</name>
    <dbReference type="NCBI Taxonomy" id="419612"/>
    <lineage>
        <taxon>Eukaryota</taxon>
        <taxon>Metazoa</taxon>
        <taxon>Chordata</taxon>
        <taxon>Craniata</taxon>
        <taxon>Vertebrata</taxon>
        <taxon>Euteleostomi</taxon>
        <taxon>Mammalia</taxon>
        <taxon>Eutheria</taxon>
        <taxon>Laurasiatheria</taxon>
        <taxon>Artiodactyla</taxon>
        <taxon>Tylopoda</taxon>
        <taxon>Camelidae</taxon>
        <taxon>Camelus</taxon>
    </lineage>
</organism>
<dbReference type="Pfam" id="PF12796">
    <property type="entry name" value="Ank_2"/>
    <property type="match status" value="2"/>
</dbReference>
<feature type="region of interest" description="Disordered" evidence="10">
    <location>
        <begin position="1410"/>
        <end position="1434"/>
    </location>
</feature>
<dbReference type="SUPFAM" id="SSF48403">
    <property type="entry name" value="Ankyrin repeat"/>
    <property type="match status" value="1"/>
</dbReference>
<feature type="repeat" description="ANK" evidence="8">
    <location>
        <begin position="1136"/>
        <end position="1168"/>
    </location>
</feature>
<evidence type="ECO:0000256" key="10">
    <source>
        <dbReference type="SAM" id="MobiDB-lite"/>
    </source>
</evidence>
<comment type="similarity">
    <text evidence="7">Belongs to the TANC family.</text>
</comment>
<feature type="compositionally biased region" description="Polar residues" evidence="10">
    <location>
        <begin position="1828"/>
        <end position="1838"/>
    </location>
</feature>
<keyword evidence="4" id="KW-0770">Synapse</keyword>
<feature type="compositionally biased region" description="Pro residues" evidence="10">
    <location>
        <begin position="1414"/>
        <end position="1424"/>
    </location>
</feature>
<feature type="compositionally biased region" description="Polar residues" evidence="10">
    <location>
        <begin position="456"/>
        <end position="468"/>
    </location>
</feature>
<dbReference type="InterPro" id="IPR011990">
    <property type="entry name" value="TPR-like_helical_dom_sf"/>
</dbReference>
<dbReference type="InterPro" id="IPR058056">
    <property type="entry name" value="WH_TANC1/2"/>
</dbReference>
<dbReference type="SMART" id="SM00248">
    <property type="entry name" value="ANK"/>
    <property type="match status" value="11"/>
</dbReference>
<feature type="compositionally biased region" description="Polar residues" evidence="10">
    <location>
        <begin position="1503"/>
        <end position="1532"/>
    </location>
</feature>
<feature type="repeat" description="TPR" evidence="9">
    <location>
        <begin position="1281"/>
        <end position="1314"/>
    </location>
</feature>
<dbReference type="Gene3D" id="1.25.40.10">
    <property type="entry name" value="Tetratricopeptide repeat domain"/>
    <property type="match status" value="1"/>
</dbReference>
<dbReference type="GeneID" id="102513474"/>
<dbReference type="PROSITE" id="PS50297">
    <property type="entry name" value="ANK_REP_REGION"/>
    <property type="match status" value="5"/>
</dbReference>
<dbReference type="Gene3D" id="1.25.40.20">
    <property type="entry name" value="Ankyrin repeat-containing domain"/>
    <property type="match status" value="2"/>
</dbReference>
<feature type="region of interest" description="Disordered" evidence="10">
    <location>
        <begin position="433"/>
        <end position="480"/>
    </location>
</feature>
<feature type="repeat" description="ANK" evidence="8">
    <location>
        <begin position="1103"/>
        <end position="1135"/>
    </location>
</feature>
<keyword evidence="1" id="KW-0597">Phosphoprotein</keyword>
<dbReference type="Proteomes" id="UP000694856">
    <property type="component" value="Chromosome 16"/>
</dbReference>
<dbReference type="GO" id="GO:0043197">
    <property type="term" value="C:dendritic spine"/>
    <property type="evidence" value="ECO:0007669"/>
    <property type="project" value="TreeGrafter"/>
</dbReference>
<dbReference type="Pfam" id="PF25520">
    <property type="entry name" value="AAA_lid_TANC1"/>
    <property type="match status" value="1"/>
</dbReference>
<feature type="region of interest" description="Disordered" evidence="10">
    <location>
        <begin position="2002"/>
        <end position="2024"/>
    </location>
</feature>
<evidence type="ECO:0000256" key="8">
    <source>
        <dbReference type="PROSITE-ProRule" id="PRU00023"/>
    </source>
</evidence>
<dbReference type="GO" id="GO:0061001">
    <property type="term" value="P:regulation of dendritic spine morphogenesis"/>
    <property type="evidence" value="ECO:0007669"/>
    <property type="project" value="TreeGrafter"/>
</dbReference>
<dbReference type="PROSITE" id="PS50088">
    <property type="entry name" value="ANK_REPEAT"/>
    <property type="match status" value="6"/>
</dbReference>
<dbReference type="PANTHER" id="PTHR24166:SF21">
    <property type="entry name" value="PROTEIN TANC2"/>
    <property type="match status" value="1"/>
</dbReference>
<dbReference type="Pfam" id="PF13181">
    <property type="entry name" value="TPR_8"/>
    <property type="match status" value="1"/>
</dbReference>
<feature type="region of interest" description="Disordered" evidence="10">
    <location>
        <begin position="1468"/>
        <end position="1621"/>
    </location>
</feature>
<dbReference type="InterPro" id="IPR019734">
    <property type="entry name" value="TPR_rpt"/>
</dbReference>
<feature type="region of interest" description="Disordered" evidence="10">
    <location>
        <begin position="1"/>
        <end position="64"/>
    </location>
</feature>
<dbReference type="InterPro" id="IPR036770">
    <property type="entry name" value="Ankyrin_rpt-contain_sf"/>
</dbReference>
<dbReference type="CTD" id="26115"/>
<dbReference type="InterPro" id="IPR050889">
    <property type="entry name" value="Dendritic_Spine_Reg/Scaffold"/>
</dbReference>
<dbReference type="PANTHER" id="PTHR24166">
    <property type="entry name" value="ROLLING PEBBLES, ISOFORM B"/>
    <property type="match status" value="1"/>
</dbReference>
<dbReference type="SUPFAM" id="SSF48452">
    <property type="entry name" value="TPR-like"/>
    <property type="match status" value="1"/>
</dbReference>
<evidence type="ECO:0000256" key="4">
    <source>
        <dbReference type="ARBA" id="ARBA00023018"/>
    </source>
</evidence>
<proteinExistence type="inferred from homology"/>
<keyword evidence="2" id="KW-0677">Repeat</keyword>
<dbReference type="Pfam" id="PF25521">
    <property type="entry name" value="WHD_TANC1"/>
    <property type="match status" value="1"/>
</dbReference>
<accession>A0A8B8R4W4</accession>
<evidence type="ECO:0000259" key="11">
    <source>
        <dbReference type="Pfam" id="PF25520"/>
    </source>
</evidence>
<dbReference type="SMART" id="SM00028">
    <property type="entry name" value="TPR"/>
    <property type="match status" value="3"/>
</dbReference>
<gene>
    <name evidence="14" type="primary">TANC2</name>
</gene>
<dbReference type="InterPro" id="IPR058018">
    <property type="entry name" value="AAA_lid_TANC1/2"/>
</dbReference>
<dbReference type="SUPFAM" id="SSF52540">
    <property type="entry name" value="P-loop containing nucleoside triphosphate hydrolases"/>
    <property type="match status" value="1"/>
</dbReference>
<sequence>MFRNSLKMLLTGGKSSRKNRSSDGGNEEPPDRRQSSVDSRQSRSGQGGISTESDCAFEPDYAVPPLPVSEGMQHIRIMEGMSRSLPSSPLLTHQSISVRLQPVKKLTGDAEQELGPPPSVDEAANTLMTRLGFLLGEKVTEVQPGDQYNMDVQDENQTSAITQRISPCSTLTSSTASPPASSPCSTLLPVSTNATAKDCSYGAVTSPTSTLESRDSGIIATLTSYSENMERTKYVGESSKELGSGGNLKPWQSQKSSMDSCLYRVDENMTASTYSLNKIPERNLETVLSQSVQSIPLYLMPRPNSVAATSSAHLEDLAYLDEQRHTPLRTSLRMPRQSMASARTQQDLRVRFAPYRPPDISLKPLLFEVPSITTESVFVGRDWVFHEIDAQLQSSNASVNQGVVIVGNIGFGKTSIISRLVALSCHGTRMRQIASDSPHASPKHLDANRELPLTQPPSAHSSITSGSCPGTPEMRRRQEEAMRRLASQVVAYHYCQADNAYTCLVPEFVHNVAALLCRSPQLAAYREQLLREPHLQSMLSLRSCVQDPMASFRRGVLEPLENLHKERKIPDEDFIILIDGLNEAEFHKPDYGDTIVSFLSKMIGKFPSWLKLIVTVRTSLQEITKLLPFHRIFLDRLEENEAIDQDLQAYILHRIHSSSEIQNNISLNGKMDNTTFGKLSSHLKTLSQGSYLYLKLTFDLIEKGYLVLKSSSYKVVPVSLSEVYLLQCNMKFPTQSSFDRVMPLLNVAVASLHPLTDEHIFQAINAGSIEGTLEWEDFQQRMENLSMFLIKRRDMTRMFVHPSFREWLIWREEGEKTKFLCDPRSGHTLLAFWFSRQEGKLNRQQTIELGHHILKAHIFKGLSKKVGVSSSILQGLWISYSTEGLSMALASLRNLYTPNIKVSRLLILGGANINYRTEVLNNAPILCVQSHLGYTEMVALLLEFGANVDASSESGLTPLGYAAAAGFLSIVVLLCKKRAKVDHLDKNGQCALVHAALRGHLEVVKFLIQCDWTMAGQQQGVFKKSHAIQQALIAAASMGYTEIVSYLLDLPEKDEEEVERAQINSFDSLWGETALTAAAGRGKLEVCRLLLEQGAAVAQPNRRGAVPLFSTVRQGHWQIVDLLLTHGADVNMADKQGRTPLMMAASEGHLGTVDFLLAQGASIALMDKEGLTALSWACLKGHLSVVRSLVDNGAATDHADKNGRTPLDLAAFYGDAEVVQFLVDHGAMIEHVDYSGMRPLDRAVGCRNTSVVVTLLKKGAKIGPATWAMATSKPDIMIILLSKLMEEGDMFYKKGKVKEAAQRYQYALKKFPREGFGEDLKTFRELKVSLLLNLSRCRRKMNDFGMAEEFATKALELKPKSYEAYYARARAKRSSSRQFAAALEDLNEAIKLCPNNREIQRLLMRVEEECRQVQPPPPPQPQQPLPEEAEPEPQREDIYSAQDMFEEEYLEQEVENVSIGLQTEARPSQGLPIIQSPPSSPAHRDSAYISSSPLGSHQVFDFRSSSSVGSPTRQSYQSTSPALSPTHQNSHYRPSPPHTSPAHQGGSYRFSPPPVGGQSKEYPSPPPSPLRRGPQYRASPPAESMSVYRSQSGSPVRYQQDTNVGQLPGRPKSPLSKMAQRPYQMPQLPVAIPQQGLRLQPAKAQIVRSNQPSSAVHSSTVISTGAYGQVAHPMAGKYQSSQGDIGVSQSRLVYQGSIGGIVGDGRPVQHVQASLSAGAICQHGGLTKEDLPQRPSSAYRGGVRYSQTPQIGRSQSASYYPVCHSKLDLERSSSQLGSPDVSHLIRRPISVNPNEMKPHPPTPRPLLHSQSVGLRFSPSSNSISSASNLTPTFRPSSSIQQMEIPLKPAYDRSCDELSPVSPTQGGYPSEPTRSRTTPFMGIIDKTARTQQYPHLHQQNRTWAVSSVDTVLSPTSPGNLPQPESFSPPSSISNIAFYNKTNNAQNGHLLEDDYYSPHGMLANGSRGDLLERVSQASSYPDVKVARTLPVAQAYQDNLYRQLSRDSRQGQTSPIKPKRPFVESNV</sequence>
<dbReference type="InterPro" id="IPR002110">
    <property type="entry name" value="Ankyrin_rpt"/>
</dbReference>
<feature type="region of interest" description="Disordered" evidence="10">
    <location>
        <begin position="1856"/>
        <end position="1877"/>
    </location>
</feature>
<evidence type="ECO:0000256" key="3">
    <source>
        <dbReference type="ARBA" id="ARBA00022803"/>
    </source>
</evidence>
<dbReference type="FunFam" id="1.25.40.20:FF:000022">
    <property type="entry name" value="protein TANC2 isoform X1"/>
    <property type="match status" value="1"/>
</dbReference>
<keyword evidence="13" id="KW-1185">Reference proteome</keyword>
<feature type="repeat" description="TPR" evidence="9">
    <location>
        <begin position="1328"/>
        <end position="1361"/>
    </location>
</feature>
<evidence type="ECO:0000259" key="12">
    <source>
        <dbReference type="Pfam" id="PF25521"/>
    </source>
</evidence>
<feature type="repeat" description="ANK" evidence="8">
    <location>
        <begin position="1202"/>
        <end position="1234"/>
    </location>
</feature>
<dbReference type="PROSITE" id="PS50005">
    <property type="entry name" value="TPR"/>
    <property type="match status" value="2"/>
</dbReference>
<feature type="repeat" description="ANK" evidence="8">
    <location>
        <begin position="1070"/>
        <end position="1102"/>
    </location>
</feature>
<protein>
    <submittedName>
        <fullName evidence="14">Protein TANC2 isoform X3</fullName>
    </submittedName>
</protein>
<evidence type="ECO:0000256" key="6">
    <source>
        <dbReference type="ARBA" id="ARBA00034110"/>
    </source>
</evidence>
<dbReference type="FunFam" id="1.25.40.20:FF:000036">
    <property type="entry name" value="protein TANC2 isoform X2"/>
    <property type="match status" value="1"/>
</dbReference>
<feature type="compositionally biased region" description="Low complexity" evidence="10">
    <location>
        <begin position="1817"/>
        <end position="1827"/>
    </location>
</feature>
<evidence type="ECO:0000313" key="14">
    <source>
        <dbReference type="RefSeq" id="XP_032313033.1"/>
    </source>
</evidence>
<reference evidence="14" key="1">
    <citation type="submission" date="2025-08" db="UniProtKB">
        <authorList>
            <consortium name="RefSeq"/>
        </authorList>
    </citation>
    <scope>IDENTIFICATION</scope>
    <source>
        <tissue evidence="14">Ear skin</tissue>
    </source>
</reference>
<evidence type="ECO:0000256" key="9">
    <source>
        <dbReference type="PROSITE-ProRule" id="PRU00339"/>
    </source>
</evidence>
<evidence type="ECO:0000256" key="7">
    <source>
        <dbReference type="ARBA" id="ARBA00038259"/>
    </source>
</evidence>